<dbReference type="KEGG" id="sdi:SDIMI_v3c02080"/>
<feature type="transmembrane region" description="Helical" evidence="1">
    <location>
        <begin position="6"/>
        <end position="26"/>
    </location>
</feature>
<sequence length="119" mass="13758">MNSIIYILLAIAFTICFISLFAYFSITKLLKTKREKFGINSIERNTTIYQKILNELGTIENIEEVNNEKITVLSSQLVNLNNLKSLKIKVEIEGKILTLTSKEFSIKLFIKKLKEELKK</sequence>
<dbReference type="Proteomes" id="UP000014983">
    <property type="component" value="Chromosome"/>
</dbReference>
<dbReference type="STRING" id="1276221.SDIMI_v3c02080"/>
<dbReference type="HOGENOM" id="CLU_166188_0_0_14"/>
<accession>S5M1I3</accession>
<proteinExistence type="predicted"/>
<reference evidence="2 3" key="1">
    <citation type="journal article" date="2013" name="Genome Biol. Evol.">
        <title>Comparison of metabolic capacities and inference of gene content evolution in mosquito-associated Spiroplasma diminutum and S. taiwanense.</title>
        <authorList>
            <person name="Lo W.S."/>
            <person name="Ku C."/>
            <person name="Chen L.L."/>
            <person name="Chang T.H."/>
            <person name="Kuo C.H."/>
        </authorList>
    </citation>
    <scope>NUCLEOTIDE SEQUENCE [LARGE SCALE GENOMIC DNA]</scope>
    <source>
        <strain evidence="2 3">CUAS-1</strain>
    </source>
</reference>
<keyword evidence="1" id="KW-0812">Transmembrane</keyword>
<keyword evidence="1" id="KW-0472">Membrane</keyword>
<gene>
    <name evidence="2" type="ORF">SDIMI_v3c02080</name>
</gene>
<dbReference type="OrthoDB" id="389798at2"/>
<dbReference type="AlphaFoldDB" id="S5M1I3"/>
<keyword evidence="1" id="KW-1133">Transmembrane helix</keyword>
<dbReference type="RefSeq" id="WP_020836145.1">
    <property type="nucleotide sequence ID" value="NC_021833.1"/>
</dbReference>
<dbReference type="EMBL" id="CP005076">
    <property type="protein sequence ID" value="AGR41912.1"/>
    <property type="molecule type" value="Genomic_DNA"/>
</dbReference>
<evidence type="ECO:0000256" key="1">
    <source>
        <dbReference type="SAM" id="Phobius"/>
    </source>
</evidence>
<dbReference type="PATRIC" id="fig|1276221.3.peg.205"/>
<name>S5M1I3_9MOLU</name>
<evidence type="ECO:0008006" key="4">
    <source>
        <dbReference type="Google" id="ProtNLM"/>
    </source>
</evidence>
<protein>
    <recommendedName>
        <fullName evidence="4">PTS EIIB type-1 domain-containing protein</fullName>
    </recommendedName>
</protein>
<evidence type="ECO:0000313" key="2">
    <source>
        <dbReference type="EMBL" id="AGR41912.1"/>
    </source>
</evidence>
<keyword evidence="3" id="KW-1185">Reference proteome</keyword>
<dbReference type="InParanoid" id="S5M1I3"/>
<evidence type="ECO:0000313" key="3">
    <source>
        <dbReference type="Proteomes" id="UP000014983"/>
    </source>
</evidence>
<organism evidence="2 3">
    <name type="scientific">Spiroplasma diminutum CUAS-1</name>
    <dbReference type="NCBI Taxonomy" id="1276221"/>
    <lineage>
        <taxon>Bacteria</taxon>
        <taxon>Bacillati</taxon>
        <taxon>Mycoplasmatota</taxon>
        <taxon>Mollicutes</taxon>
        <taxon>Entomoplasmatales</taxon>
        <taxon>Spiroplasmataceae</taxon>
        <taxon>Spiroplasma</taxon>
    </lineage>
</organism>